<dbReference type="GO" id="GO:0030420">
    <property type="term" value="P:establishment of competence for transformation"/>
    <property type="evidence" value="ECO:0007669"/>
    <property type="project" value="InterPro"/>
</dbReference>
<dbReference type="InterPro" id="IPR016785">
    <property type="entry name" value="ComGD"/>
</dbReference>
<comment type="caution">
    <text evidence="2">The sequence shown here is derived from an EMBL/GenBank/DDBJ whole genome shotgun (WGS) entry which is preliminary data.</text>
</comment>
<dbReference type="PIRSF" id="PIRSF021292">
    <property type="entry name" value="Competence_ComGD"/>
    <property type="match status" value="1"/>
</dbReference>
<accession>A0A0M2NV88</accession>
<reference evidence="2 3" key="1">
    <citation type="submission" date="2015-03" db="EMBL/GenBank/DDBJ databases">
        <title>Genome Assembly of Staphylococcus cohnii subsp. cohnii strain G22B2.</title>
        <authorList>
            <person name="Nair G."/>
            <person name="Kaur G."/>
            <person name="Khatri I."/>
            <person name="Singh N.K."/>
            <person name="Sathyabama S."/>
            <person name="Maurya S.K."/>
            <person name="Subramanian S."/>
            <person name="Agrewala J.N."/>
            <person name="Mayilraj S."/>
        </authorList>
    </citation>
    <scope>NUCLEOTIDE SEQUENCE [LARGE SCALE GENOMIC DNA]</scope>
    <source>
        <strain evidence="2 3">G22B2</strain>
    </source>
</reference>
<sequence>MQTSKAFTYIEMLLVMGIISVLLFIQVNHLSINDKKINENNNFMNTLIIQLNYLKSKAIKDDKSITLIFNDYSNKIIVREQSTENKDINFPINTYIHPKSNLKYLTFNNKGNTNKFGSIFLSVDNELFKLIFHIEKGRLRYEKQRH</sequence>
<organism evidence="2 3">
    <name type="scientific">Staphylococcus cohnii subsp. cohnii</name>
    <dbReference type="NCBI Taxonomy" id="74704"/>
    <lineage>
        <taxon>Bacteria</taxon>
        <taxon>Bacillati</taxon>
        <taxon>Bacillota</taxon>
        <taxon>Bacilli</taxon>
        <taxon>Bacillales</taxon>
        <taxon>Staphylococcaceae</taxon>
        <taxon>Staphylococcus</taxon>
        <taxon>Staphylococcus cohnii species complex</taxon>
    </lineage>
</organism>
<evidence type="ECO:0000256" key="1">
    <source>
        <dbReference type="SAM" id="Phobius"/>
    </source>
</evidence>
<protein>
    <submittedName>
        <fullName evidence="2">Late competence protein ComGD</fullName>
    </submittedName>
</protein>
<name>A0A0M2NV88_STACC</name>
<dbReference type="Proteomes" id="UP000034455">
    <property type="component" value="Unassembled WGS sequence"/>
</dbReference>
<keyword evidence="1" id="KW-0812">Transmembrane</keyword>
<dbReference type="NCBIfam" id="NF040982">
    <property type="entry name" value="ComGD"/>
    <property type="match status" value="1"/>
</dbReference>
<evidence type="ECO:0000313" key="2">
    <source>
        <dbReference type="EMBL" id="KKI63636.1"/>
    </source>
</evidence>
<proteinExistence type="predicted"/>
<dbReference type="EMBL" id="LAKJ01000013">
    <property type="protein sequence ID" value="KKI63636.1"/>
    <property type="molecule type" value="Genomic_DNA"/>
</dbReference>
<evidence type="ECO:0000313" key="3">
    <source>
        <dbReference type="Proteomes" id="UP000034455"/>
    </source>
</evidence>
<keyword evidence="1" id="KW-1133">Transmembrane helix</keyword>
<dbReference type="PATRIC" id="fig|74704.6.peg.697"/>
<dbReference type="AlphaFoldDB" id="A0A0M2NV88"/>
<gene>
    <name evidence="2" type="ORF">UF66_0683</name>
</gene>
<feature type="transmembrane region" description="Helical" evidence="1">
    <location>
        <begin position="6"/>
        <end position="25"/>
    </location>
</feature>
<dbReference type="GeneID" id="58097461"/>
<keyword evidence="1" id="KW-0472">Membrane</keyword>
<dbReference type="RefSeq" id="WP_019469345.1">
    <property type="nucleotide sequence ID" value="NZ_BKAS01000006.1"/>
</dbReference>